<feature type="region of interest" description="Disordered" evidence="1">
    <location>
        <begin position="203"/>
        <end position="227"/>
    </location>
</feature>
<dbReference type="Proteomes" id="UP000503011">
    <property type="component" value="Chromosome"/>
</dbReference>
<evidence type="ECO:0000313" key="3">
    <source>
        <dbReference type="Proteomes" id="UP000503011"/>
    </source>
</evidence>
<evidence type="ECO:0000256" key="1">
    <source>
        <dbReference type="SAM" id="MobiDB-lite"/>
    </source>
</evidence>
<dbReference type="AlphaFoldDB" id="A0A6F8Z0R0"/>
<dbReference type="EMBL" id="AP022871">
    <property type="protein sequence ID" value="BCB91906.1"/>
    <property type="molecule type" value="Genomic_DNA"/>
</dbReference>
<dbReference type="KEGG" id="psuu:Psuf_092190"/>
<proteinExistence type="predicted"/>
<evidence type="ECO:0000313" key="2">
    <source>
        <dbReference type="EMBL" id="BCB91906.1"/>
    </source>
</evidence>
<accession>A0A6F8Z0R0</accession>
<protein>
    <submittedName>
        <fullName evidence="2">Uncharacterized protein</fullName>
    </submittedName>
</protein>
<sequence>MTAGSRPRAPLAALRHVVRTRPAHRAGERCDMCATSTGAEHPHVVDLESRALLCACQPCALLFADGSARQRYRTVPRRYLSLRRPALDDRAWDELQIPVGLAFLFHNSAQDRTVAFYPGPAGATESALPLRAWARAVRRNPELSLPWPDVEALLVRRSDGSCHLVPIDACYELVGRIRGVWRGFDGGQQAREAMDAFFAEVGARSRPAPPVPARSREPRPRPPRGPR</sequence>
<dbReference type="Pfam" id="PF19372">
    <property type="entry name" value="DUF5947"/>
    <property type="match status" value="1"/>
</dbReference>
<name>A0A6F8Z0R0_9ACTN</name>
<organism evidence="2 3">
    <name type="scientific">Phytohabitans suffuscus</name>
    <dbReference type="NCBI Taxonomy" id="624315"/>
    <lineage>
        <taxon>Bacteria</taxon>
        <taxon>Bacillati</taxon>
        <taxon>Actinomycetota</taxon>
        <taxon>Actinomycetes</taxon>
        <taxon>Micromonosporales</taxon>
        <taxon>Micromonosporaceae</taxon>
    </lineage>
</organism>
<reference evidence="2 3" key="2">
    <citation type="submission" date="2020-03" db="EMBL/GenBank/DDBJ databases">
        <authorList>
            <person name="Ichikawa N."/>
            <person name="Kimura A."/>
            <person name="Kitahashi Y."/>
            <person name="Uohara A."/>
        </authorList>
    </citation>
    <scope>NUCLEOTIDE SEQUENCE [LARGE SCALE GENOMIC DNA]</scope>
    <source>
        <strain evidence="2 3">NBRC 105367</strain>
    </source>
</reference>
<dbReference type="RefSeq" id="WP_173165481.1">
    <property type="nucleotide sequence ID" value="NZ_AP022871.1"/>
</dbReference>
<dbReference type="InterPro" id="IPR045991">
    <property type="entry name" value="DUF5947"/>
</dbReference>
<gene>
    <name evidence="2" type="ORF">Psuf_092190</name>
</gene>
<reference evidence="2 3" key="1">
    <citation type="submission" date="2020-03" db="EMBL/GenBank/DDBJ databases">
        <title>Whole genome shotgun sequence of Phytohabitans suffuscus NBRC 105367.</title>
        <authorList>
            <person name="Komaki H."/>
            <person name="Tamura T."/>
        </authorList>
    </citation>
    <scope>NUCLEOTIDE SEQUENCE [LARGE SCALE GENOMIC DNA]</scope>
    <source>
        <strain evidence="2 3">NBRC 105367</strain>
    </source>
</reference>
<keyword evidence="3" id="KW-1185">Reference proteome</keyword>